<dbReference type="Proteomes" id="UP000789396">
    <property type="component" value="Unassembled WGS sequence"/>
</dbReference>
<organism evidence="1 2">
    <name type="scientific">Racocetra fulgida</name>
    <dbReference type="NCBI Taxonomy" id="60492"/>
    <lineage>
        <taxon>Eukaryota</taxon>
        <taxon>Fungi</taxon>
        <taxon>Fungi incertae sedis</taxon>
        <taxon>Mucoromycota</taxon>
        <taxon>Glomeromycotina</taxon>
        <taxon>Glomeromycetes</taxon>
        <taxon>Diversisporales</taxon>
        <taxon>Gigasporaceae</taxon>
        <taxon>Racocetra</taxon>
    </lineage>
</organism>
<sequence>DHLNEFEIASYHSGLSKDDIIVNWQDLNNAKGDLNPVEGVKFYDKYLTRIFGLKSQMISRLFPEQPEEKI</sequence>
<reference evidence="1" key="1">
    <citation type="submission" date="2021-06" db="EMBL/GenBank/DDBJ databases">
        <authorList>
            <person name="Kallberg Y."/>
            <person name="Tangrot J."/>
            <person name="Rosling A."/>
        </authorList>
    </citation>
    <scope>NUCLEOTIDE SEQUENCE</scope>
    <source>
        <strain evidence="1">IN212</strain>
    </source>
</reference>
<accession>A0A9N9JIJ7</accession>
<evidence type="ECO:0000313" key="1">
    <source>
        <dbReference type="EMBL" id="CAG8783976.1"/>
    </source>
</evidence>
<dbReference type="Gene3D" id="3.30.70.2760">
    <property type="match status" value="1"/>
</dbReference>
<dbReference type="EMBL" id="CAJVPZ010055086">
    <property type="protein sequence ID" value="CAG8783976.1"/>
    <property type="molecule type" value="Genomic_DNA"/>
</dbReference>
<protein>
    <submittedName>
        <fullName evidence="1">19416_t:CDS:1</fullName>
    </submittedName>
</protein>
<proteinExistence type="predicted"/>
<feature type="non-terminal residue" evidence="1">
    <location>
        <position position="70"/>
    </location>
</feature>
<dbReference type="AlphaFoldDB" id="A0A9N9JIJ7"/>
<name>A0A9N9JIJ7_9GLOM</name>
<gene>
    <name evidence="1" type="ORF">RFULGI_LOCUS16071</name>
</gene>
<keyword evidence="2" id="KW-1185">Reference proteome</keyword>
<comment type="caution">
    <text evidence="1">The sequence shown here is derived from an EMBL/GenBank/DDBJ whole genome shotgun (WGS) entry which is preliminary data.</text>
</comment>
<dbReference type="OrthoDB" id="9991235at2759"/>
<feature type="non-terminal residue" evidence="1">
    <location>
        <position position="1"/>
    </location>
</feature>
<evidence type="ECO:0000313" key="2">
    <source>
        <dbReference type="Proteomes" id="UP000789396"/>
    </source>
</evidence>